<accession>A0AAV6TEN9</accession>
<feature type="non-terminal residue" evidence="1">
    <location>
        <position position="81"/>
    </location>
</feature>
<reference evidence="1 2" key="1">
    <citation type="journal article" date="2022" name="Nat. Ecol. Evol.">
        <title>A masculinizing supergene underlies an exaggerated male reproductive morph in a spider.</title>
        <authorList>
            <person name="Hendrickx F."/>
            <person name="De Corte Z."/>
            <person name="Sonet G."/>
            <person name="Van Belleghem S.M."/>
            <person name="Kostlbacher S."/>
            <person name="Vangestel C."/>
        </authorList>
    </citation>
    <scope>NUCLEOTIDE SEQUENCE [LARGE SCALE GENOMIC DNA]</scope>
    <source>
        <strain evidence="1">W744_W776</strain>
    </source>
</reference>
<organism evidence="1 2">
    <name type="scientific">Oedothorax gibbosus</name>
    <dbReference type="NCBI Taxonomy" id="931172"/>
    <lineage>
        <taxon>Eukaryota</taxon>
        <taxon>Metazoa</taxon>
        <taxon>Ecdysozoa</taxon>
        <taxon>Arthropoda</taxon>
        <taxon>Chelicerata</taxon>
        <taxon>Arachnida</taxon>
        <taxon>Araneae</taxon>
        <taxon>Araneomorphae</taxon>
        <taxon>Entelegynae</taxon>
        <taxon>Araneoidea</taxon>
        <taxon>Linyphiidae</taxon>
        <taxon>Erigoninae</taxon>
        <taxon>Oedothorax</taxon>
    </lineage>
</organism>
<evidence type="ECO:0000313" key="2">
    <source>
        <dbReference type="Proteomes" id="UP000827092"/>
    </source>
</evidence>
<dbReference type="EMBL" id="JAFNEN010006188">
    <property type="protein sequence ID" value="KAG8156209.1"/>
    <property type="molecule type" value="Genomic_DNA"/>
</dbReference>
<dbReference type="AlphaFoldDB" id="A0AAV6TEN9"/>
<sequence length="81" mass="9452">MNTSRKMNTSRSKRKKAIPHYFRKNQSSLSDILQTASYKRRIKELLKNNKSLALTVQDAKYTIADQQKRIDEYASTSNRVS</sequence>
<evidence type="ECO:0000313" key="1">
    <source>
        <dbReference type="EMBL" id="KAG8156209.1"/>
    </source>
</evidence>
<proteinExistence type="predicted"/>
<comment type="caution">
    <text evidence="1">The sequence shown here is derived from an EMBL/GenBank/DDBJ whole genome shotgun (WGS) entry which is preliminary data.</text>
</comment>
<dbReference type="Proteomes" id="UP000827092">
    <property type="component" value="Unassembled WGS sequence"/>
</dbReference>
<gene>
    <name evidence="1" type="ORF">JTE90_003973</name>
</gene>
<name>A0AAV6TEN9_9ARAC</name>
<keyword evidence="2" id="KW-1185">Reference proteome</keyword>
<protein>
    <submittedName>
        <fullName evidence="1">Uncharacterized protein</fullName>
    </submittedName>
</protein>